<dbReference type="GO" id="GO:0005524">
    <property type="term" value="F:ATP binding"/>
    <property type="evidence" value="ECO:0007669"/>
    <property type="project" value="UniProtKB-UniRule"/>
</dbReference>
<evidence type="ECO:0000313" key="9">
    <source>
        <dbReference type="Proteomes" id="UP000585474"/>
    </source>
</evidence>
<evidence type="ECO:0000256" key="5">
    <source>
        <dbReference type="ARBA" id="ARBA00022840"/>
    </source>
</evidence>
<dbReference type="AlphaFoldDB" id="A0A7J0E5H8"/>
<sequence>MEAFVQVLYQHSSILYWCSYRPARTATLVLSPDYLFSKILLMLFPSPVYLSGHYKGSKTSAPVKAEAQKTVPPIEVPALPLDELKEKTDNFGSKALIGEGSYGRVYYANLNNGKAVAVKKLDVSAEPESNVDFLTQVSMVSKLKHENLVELLGYCVEGNFRVLAYEFATMGSLHDILHGRKGVQGAQPGPVLDWMQRVRISVDAARGLEYLHEKVQPSEWQRGGFVRP</sequence>
<dbReference type="OrthoDB" id="8891264at2759"/>
<reference evidence="8 9" key="1">
    <citation type="submission" date="2019-07" db="EMBL/GenBank/DDBJ databases">
        <title>De Novo Assembly of kiwifruit Actinidia rufa.</title>
        <authorList>
            <person name="Sugita-Konishi S."/>
            <person name="Sato K."/>
            <person name="Mori E."/>
            <person name="Abe Y."/>
            <person name="Kisaki G."/>
            <person name="Hamano K."/>
            <person name="Suezawa K."/>
            <person name="Otani M."/>
            <person name="Fukuda T."/>
            <person name="Manabe T."/>
            <person name="Gomi K."/>
            <person name="Tabuchi M."/>
            <person name="Akimitsu K."/>
            <person name="Kataoka I."/>
        </authorList>
    </citation>
    <scope>NUCLEOTIDE SEQUENCE [LARGE SCALE GENOMIC DNA]</scope>
    <source>
        <strain evidence="9">cv. Fuchu</strain>
    </source>
</reference>
<dbReference type="Gene3D" id="1.10.510.10">
    <property type="entry name" value="Transferase(Phosphotransferase) domain 1"/>
    <property type="match status" value="1"/>
</dbReference>
<accession>A0A7J0E5H8</accession>
<feature type="domain" description="Protein kinase" evidence="7">
    <location>
        <begin position="91"/>
        <end position="228"/>
    </location>
</feature>
<evidence type="ECO:0000313" key="8">
    <source>
        <dbReference type="EMBL" id="GFY81512.1"/>
    </source>
</evidence>
<evidence type="ECO:0000259" key="7">
    <source>
        <dbReference type="PROSITE" id="PS50011"/>
    </source>
</evidence>
<keyword evidence="1" id="KW-0597">Phosphoprotein</keyword>
<dbReference type="Proteomes" id="UP000585474">
    <property type="component" value="Unassembled WGS sequence"/>
</dbReference>
<dbReference type="InterPro" id="IPR020635">
    <property type="entry name" value="Tyr_kinase_cat_dom"/>
</dbReference>
<comment type="caution">
    <text evidence="8">The sequence shown here is derived from an EMBL/GenBank/DDBJ whole genome shotgun (WGS) entry which is preliminary data.</text>
</comment>
<organism evidence="8 9">
    <name type="scientific">Actinidia rufa</name>
    <dbReference type="NCBI Taxonomy" id="165716"/>
    <lineage>
        <taxon>Eukaryota</taxon>
        <taxon>Viridiplantae</taxon>
        <taxon>Streptophyta</taxon>
        <taxon>Embryophyta</taxon>
        <taxon>Tracheophyta</taxon>
        <taxon>Spermatophyta</taxon>
        <taxon>Magnoliopsida</taxon>
        <taxon>eudicotyledons</taxon>
        <taxon>Gunneridae</taxon>
        <taxon>Pentapetalae</taxon>
        <taxon>asterids</taxon>
        <taxon>Ericales</taxon>
        <taxon>Actinidiaceae</taxon>
        <taxon>Actinidia</taxon>
    </lineage>
</organism>
<dbReference type="FunFam" id="3.30.200.20:FF:000182">
    <property type="entry name" value="PTI1-like tyrosine-protein kinase 3"/>
    <property type="match status" value="1"/>
</dbReference>
<dbReference type="InterPro" id="IPR017441">
    <property type="entry name" value="Protein_kinase_ATP_BS"/>
</dbReference>
<feature type="binding site" evidence="6">
    <location>
        <position position="120"/>
    </location>
    <ligand>
        <name>ATP</name>
        <dbReference type="ChEBI" id="CHEBI:30616"/>
    </ligand>
</feature>
<keyword evidence="9" id="KW-1185">Reference proteome</keyword>
<dbReference type="PROSITE" id="PS00107">
    <property type="entry name" value="PROTEIN_KINASE_ATP"/>
    <property type="match status" value="1"/>
</dbReference>
<evidence type="ECO:0000256" key="4">
    <source>
        <dbReference type="ARBA" id="ARBA00022777"/>
    </source>
</evidence>
<gene>
    <name evidence="8" type="ORF">Acr_01g0013210</name>
</gene>
<dbReference type="InterPro" id="IPR000719">
    <property type="entry name" value="Prot_kinase_dom"/>
</dbReference>
<dbReference type="InterPro" id="IPR001245">
    <property type="entry name" value="Ser-Thr/Tyr_kinase_cat_dom"/>
</dbReference>
<dbReference type="InterPro" id="IPR052101">
    <property type="entry name" value="Plant_StressResp_Kinase"/>
</dbReference>
<protein>
    <submittedName>
        <fullName evidence="8">Protein kinase superfamily protein</fullName>
    </submittedName>
</protein>
<evidence type="ECO:0000256" key="1">
    <source>
        <dbReference type="ARBA" id="ARBA00022553"/>
    </source>
</evidence>
<dbReference type="PANTHER" id="PTHR47983:SF7">
    <property type="entry name" value="PROTEIN KINASE SUPERFAMILY PROTEIN"/>
    <property type="match status" value="1"/>
</dbReference>
<dbReference type="PROSITE" id="PS50011">
    <property type="entry name" value="PROTEIN_KINASE_DOM"/>
    <property type="match status" value="1"/>
</dbReference>
<keyword evidence="5 6" id="KW-0067">ATP-binding</keyword>
<dbReference type="SUPFAM" id="SSF56112">
    <property type="entry name" value="Protein kinase-like (PK-like)"/>
    <property type="match status" value="1"/>
</dbReference>
<proteinExistence type="predicted"/>
<dbReference type="Pfam" id="PF07714">
    <property type="entry name" value="PK_Tyr_Ser-Thr"/>
    <property type="match status" value="1"/>
</dbReference>
<keyword evidence="4 8" id="KW-0418">Kinase</keyword>
<keyword evidence="3 6" id="KW-0547">Nucleotide-binding</keyword>
<evidence type="ECO:0000256" key="6">
    <source>
        <dbReference type="PROSITE-ProRule" id="PRU10141"/>
    </source>
</evidence>
<dbReference type="GO" id="GO:0004713">
    <property type="term" value="F:protein tyrosine kinase activity"/>
    <property type="evidence" value="ECO:0007669"/>
    <property type="project" value="InterPro"/>
</dbReference>
<name>A0A7J0E5H8_9ERIC</name>
<evidence type="ECO:0000256" key="3">
    <source>
        <dbReference type="ARBA" id="ARBA00022741"/>
    </source>
</evidence>
<dbReference type="EMBL" id="BJWL01000001">
    <property type="protein sequence ID" value="GFY81512.1"/>
    <property type="molecule type" value="Genomic_DNA"/>
</dbReference>
<dbReference type="InterPro" id="IPR011009">
    <property type="entry name" value="Kinase-like_dom_sf"/>
</dbReference>
<evidence type="ECO:0000256" key="2">
    <source>
        <dbReference type="ARBA" id="ARBA00022679"/>
    </source>
</evidence>
<dbReference type="SMART" id="SM00219">
    <property type="entry name" value="TyrKc"/>
    <property type="match status" value="1"/>
</dbReference>
<dbReference type="PANTHER" id="PTHR47983">
    <property type="entry name" value="PTO-INTERACTING PROTEIN 1-LIKE"/>
    <property type="match status" value="1"/>
</dbReference>
<keyword evidence="2" id="KW-0808">Transferase</keyword>